<dbReference type="EMBL" id="OJIN01000061">
    <property type="protein sequence ID" value="SPD72782.1"/>
    <property type="molecule type" value="Genomic_DNA"/>
</dbReference>
<dbReference type="GO" id="GO:0030313">
    <property type="term" value="C:cell envelope"/>
    <property type="evidence" value="ECO:0007669"/>
    <property type="project" value="UniProtKB-SubCell"/>
</dbReference>
<dbReference type="InterPro" id="IPR030190">
    <property type="entry name" value="MacA_alpha-hairpin_sf"/>
</dbReference>
<protein>
    <submittedName>
        <fullName evidence="5">Secretion protein, HlyD family</fullName>
    </submittedName>
</protein>
<proteinExistence type="inferred from homology"/>
<evidence type="ECO:0000256" key="3">
    <source>
        <dbReference type="SAM" id="Coils"/>
    </source>
</evidence>
<feature type="coiled-coil region" evidence="3">
    <location>
        <begin position="108"/>
        <end position="135"/>
    </location>
</feature>
<gene>
    <name evidence="5" type="ORF">PITCH_A1530012</name>
</gene>
<accession>A0A445MTP2</accession>
<dbReference type="Gene3D" id="2.40.420.20">
    <property type="match status" value="1"/>
</dbReference>
<dbReference type="SUPFAM" id="SSF111369">
    <property type="entry name" value="HlyD-like secretion proteins"/>
    <property type="match status" value="2"/>
</dbReference>
<evidence type="ECO:0000256" key="1">
    <source>
        <dbReference type="ARBA" id="ARBA00009477"/>
    </source>
</evidence>
<dbReference type="Gene3D" id="6.10.140.1990">
    <property type="match status" value="1"/>
</dbReference>
<dbReference type="AlphaFoldDB" id="A0A445MTP2"/>
<keyword evidence="2 3" id="KW-0175">Coiled coil</keyword>
<feature type="domain" description="CusB-like beta-barrel" evidence="4">
    <location>
        <begin position="244"/>
        <end position="314"/>
    </location>
</feature>
<dbReference type="Gene3D" id="2.40.30.170">
    <property type="match status" value="1"/>
</dbReference>
<dbReference type="GO" id="GO:0015562">
    <property type="term" value="F:efflux transmembrane transporter activity"/>
    <property type="evidence" value="ECO:0007669"/>
    <property type="project" value="TreeGrafter"/>
</dbReference>
<name>A0A445MTP2_9BACT</name>
<dbReference type="Pfam" id="PF25954">
    <property type="entry name" value="Beta-barrel_RND_2"/>
    <property type="match status" value="1"/>
</dbReference>
<reference evidence="5" key="1">
    <citation type="submission" date="2018-01" db="EMBL/GenBank/DDBJ databases">
        <authorList>
            <person name="Regsiter A."/>
            <person name="William W."/>
        </authorList>
    </citation>
    <scope>NUCLEOTIDE SEQUENCE</scope>
    <source>
        <strain evidence="5">TRIP AH-1</strain>
    </source>
</reference>
<dbReference type="InterPro" id="IPR006143">
    <property type="entry name" value="RND_pump_MFP"/>
</dbReference>
<dbReference type="PANTHER" id="PTHR30469">
    <property type="entry name" value="MULTIDRUG RESISTANCE PROTEIN MDTA"/>
    <property type="match status" value="1"/>
</dbReference>
<sequence length="443" mass="47924">MKLEVNRKIGLLFLLIISLGFVLSSCRDDIEPGAKDNQLFKGLEIATAKVKAVPELYEAVGTVMAENTSELAAKLMARVERIAVKEGDRVNSGDVLVYLDQRQVLAGVKQAEASLAEAQRAMEAARAGRDAAKAAEELAAATFSRYQTLRQNGSISAQQFDEVDSSLRQAKAGLTQAEAQFSAVTARVEQAKAALSSAQVTLKDTMIGSPYSGVVADKHIEEGDMASPGRVLLTMETTEKYRLYVEIPEVHIKDVDQKQDVKVEIPARGLNNLNGVISTIVPAGDPGSRSFLVKIDLPEGLTLKTGMFGKAKIKYGSSNQMILPGSAIIHRGQLTALFIVGGDGVVHFRLIRLGRSYQDSFEVLTGISDGERYVVKPPPTLVDGARILSENDYFPQSLPQAQSRFSWINPLNTKCIPVVNILTFLDLAENLSFSGSIPVEVSS</sequence>
<evidence type="ECO:0000256" key="2">
    <source>
        <dbReference type="ARBA" id="ARBA00023054"/>
    </source>
</evidence>
<dbReference type="GO" id="GO:1990195">
    <property type="term" value="C:macrolide transmembrane transporter complex"/>
    <property type="evidence" value="ECO:0007669"/>
    <property type="project" value="InterPro"/>
</dbReference>
<dbReference type="GO" id="GO:1990961">
    <property type="term" value="P:xenobiotic detoxification by transmembrane export across the plasma membrane"/>
    <property type="evidence" value="ECO:0007669"/>
    <property type="project" value="InterPro"/>
</dbReference>
<evidence type="ECO:0000313" key="5">
    <source>
        <dbReference type="EMBL" id="SPD72782.1"/>
    </source>
</evidence>
<dbReference type="GO" id="GO:1990281">
    <property type="term" value="C:efflux pump complex"/>
    <property type="evidence" value="ECO:0007669"/>
    <property type="project" value="TreeGrafter"/>
</dbReference>
<dbReference type="Gene3D" id="2.40.50.100">
    <property type="match status" value="1"/>
</dbReference>
<evidence type="ECO:0000259" key="4">
    <source>
        <dbReference type="Pfam" id="PF25954"/>
    </source>
</evidence>
<dbReference type="NCBIfam" id="TIGR01730">
    <property type="entry name" value="RND_mfp"/>
    <property type="match status" value="1"/>
</dbReference>
<dbReference type="GO" id="GO:0019898">
    <property type="term" value="C:extrinsic component of membrane"/>
    <property type="evidence" value="ECO:0007669"/>
    <property type="project" value="InterPro"/>
</dbReference>
<dbReference type="InterPro" id="IPR058792">
    <property type="entry name" value="Beta-barrel_RND_2"/>
</dbReference>
<organism evidence="5">
    <name type="scientific">uncultured Desulfobacterium sp</name>
    <dbReference type="NCBI Taxonomy" id="201089"/>
    <lineage>
        <taxon>Bacteria</taxon>
        <taxon>Pseudomonadati</taxon>
        <taxon>Thermodesulfobacteriota</taxon>
        <taxon>Desulfobacteria</taxon>
        <taxon>Desulfobacterales</taxon>
        <taxon>Desulfobacteriaceae</taxon>
        <taxon>Desulfobacterium</taxon>
        <taxon>environmental samples</taxon>
    </lineage>
</organism>
<dbReference type="PANTHER" id="PTHR30469:SF15">
    <property type="entry name" value="HLYD FAMILY OF SECRETION PROTEINS"/>
    <property type="match status" value="1"/>
</dbReference>
<dbReference type="PROSITE" id="PS51257">
    <property type="entry name" value="PROKAR_LIPOPROTEIN"/>
    <property type="match status" value="1"/>
</dbReference>
<comment type="similarity">
    <text evidence="1">Belongs to the membrane fusion protein (MFP) (TC 8.A.1) family.</text>
</comment>